<evidence type="ECO:0000256" key="2">
    <source>
        <dbReference type="ARBA" id="ARBA00004147"/>
    </source>
</evidence>
<evidence type="ECO:0000313" key="17">
    <source>
        <dbReference type="EMBL" id="UOF80439.1"/>
    </source>
</evidence>
<evidence type="ECO:0000259" key="16">
    <source>
        <dbReference type="PROSITE" id="PS52020"/>
    </source>
</evidence>
<keyword evidence="12" id="KW-0347">Helicase</keyword>
<keyword evidence="13" id="KW-0067">ATP-binding</keyword>
<keyword evidence="11" id="KW-0378">Hydrolase</keyword>
<keyword evidence="6" id="KW-0235">DNA replication</keyword>
<keyword evidence="3" id="KW-1048">Host nucleus</keyword>
<dbReference type="PROSITE" id="PS52020">
    <property type="entry name" value="CRESS_DNA_REP"/>
    <property type="match status" value="1"/>
</dbReference>
<evidence type="ECO:0000256" key="10">
    <source>
        <dbReference type="ARBA" id="ARBA00022759"/>
    </source>
</evidence>
<keyword evidence="5" id="KW-0548">Nucleotidyltransferase</keyword>
<evidence type="ECO:0000256" key="3">
    <source>
        <dbReference type="ARBA" id="ARBA00022562"/>
    </source>
</evidence>
<sequence length="295" mass="34078">MGRRYCFTLNNPTEEEIARINALEVKYIVYGHETGDNGTPHLQGFVIFNHSLQFNTVKNKLGERVHVEATRGTTDQAANYCKKDGNYVERGEYSSAQGKRSDWDAYKEWVLDLGRVPSRAEIVTCHPSLYARYRKACLDYAEALVPPPVLVEGEPRLGWQLIVGNIVNTVPNERHIHFVVDPDGNSGKSWMCKWYLTKYPERTQVLKIGKRDDLSYCIDIDKDIFLFDIPRGQMTYLQYSVLESLKDRMIFSPKYESAFKILRNVPHVIVFSNEQPDMNALSRDRYKIINVNNDN</sequence>
<keyword evidence="8" id="KW-0479">Metal-binding</keyword>
<evidence type="ECO:0000256" key="7">
    <source>
        <dbReference type="ARBA" id="ARBA00022722"/>
    </source>
</evidence>
<name>A0ABY4CE34_9VIRU</name>
<evidence type="ECO:0000256" key="4">
    <source>
        <dbReference type="ARBA" id="ARBA00022679"/>
    </source>
</evidence>
<dbReference type="Pfam" id="PF02407">
    <property type="entry name" value="Viral_Rep"/>
    <property type="match status" value="1"/>
</dbReference>
<accession>A0ABY4CE34</accession>
<evidence type="ECO:0000256" key="1">
    <source>
        <dbReference type="ARBA" id="ARBA00001946"/>
    </source>
</evidence>
<evidence type="ECO:0000256" key="5">
    <source>
        <dbReference type="ARBA" id="ARBA00022695"/>
    </source>
</evidence>
<keyword evidence="10" id="KW-0255">Endonuclease</keyword>
<dbReference type="Proteomes" id="UP000830070">
    <property type="component" value="Segment"/>
</dbReference>
<keyword evidence="14" id="KW-0190">Covalent protein-DNA linkage</keyword>
<evidence type="ECO:0000256" key="6">
    <source>
        <dbReference type="ARBA" id="ARBA00022705"/>
    </source>
</evidence>
<dbReference type="InterPro" id="IPR049912">
    <property type="entry name" value="CRESS_DNA_REP"/>
</dbReference>
<feature type="domain" description="CRESS-DNA virus Rep endonuclease" evidence="16">
    <location>
        <begin position="1"/>
        <end position="93"/>
    </location>
</feature>
<evidence type="ECO:0000256" key="12">
    <source>
        <dbReference type="ARBA" id="ARBA00022806"/>
    </source>
</evidence>
<keyword evidence="9" id="KW-0547">Nucleotide-binding</keyword>
<evidence type="ECO:0000256" key="8">
    <source>
        <dbReference type="ARBA" id="ARBA00022723"/>
    </source>
</evidence>
<keyword evidence="7" id="KW-0540">Nuclease</keyword>
<reference evidence="17 18" key="1">
    <citation type="submission" date="2020-10" db="EMBL/GenBank/DDBJ databases">
        <authorList>
            <person name="Malki K."/>
            <person name="Breitbart M."/>
        </authorList>
    </citation>
    <scope>NUCLEOTIDE SEQUENCE [LARGE SCALE GENOMIC DNA]</scope>
    <source>
        <strain evidence="17">Ct7MN831</strain>
    </source>
</reference>
<evidence type="ECO:0000256" key="9">
    <source>
        <dbReference type="ARBA" id="ARBA00022741"/>
    </source>
</evidence>
<comment type="subcellular location">
    <subcellularLocation>
        <location evidence="2">Host nucleus</location>
    </subcellularLocation>
</comment>
<dbReference type="Gene3D" id="3.40.1310.20">
    <property type="match status" value="1"/>
</dbReference>
<evidence type="ECO:0000256" key="13">
    <source>
        <dbReference type="ARBA" id="ARBA00022840"/>
    </source>
</evidence>
<organism evidence="17 18">
    <name type="scientific">Circoviridae sp</name>
    <dbReference type="NCBI Taxonomy" id="1954248"/>
    <lineage>
        <taxon>Viruses</taxon>
        <taxon>Monodnaviria</taxon>
        <taxon>Shotokuvirae</taxon>
        <taxon>Cressdnaviricota</taxon>
        <taxon>Arfiviricetes</taxon>
        <taxon>Rohanvirales</taxon>
        <taxon>Nenyaviridae</taxon>
        <taxon>Galvornvirus</taxon>
        <taxon>Galvornvirus isengard</taxon>
    </lineage>
</organism>
<keyword evidence="15" id="KW-0238">DNA-binding</keyword>
<evidence type="ECO:0000256" key="14">
    <source>
        <dbReference type="ARBA" id="ARBA00023124"/>
    </source>
</evidence>
<evidence type="ECO:0000313" key="18">
    <source>
        <dbReference type="Proteomes" id="UP000830070"/>
    </source>
</evidence>
<evidence type="ECO:0000256" key="11">
    <source>
        <dbReference type="ARBA" id="ARBA00022801"/>
    </source>
</evidence>
<keyword evidence="4" id="KW-0808">Transferase</keyword>
<protein>
    <submittedName>
        <fullName evidence="17">Rep protein</fullName>
    </submittedName>
</protein>
<keyword evidence="18" id="KW-1185">Reference proteome</keyword>
<evidence type="ECO:0000256" key="15">
    <source>
        <dbReference type="ARBA" id="ARBA00023125"/>
    </source>
</evidence>
<comment type="cofactor">
    <cofactor evidence="1">
        <name>Mg(2+)</name>
        <dbReference type="ChEBI" id="CHEBI:18420"/>
    </cofactor>
</comment>
<proteinExistence type="predicted"/>
<dbReference type="EMBL" id="MW202684">
    <property type="protein sequence ID" value="UOF80439.1"/>
    <property type="molecule type" value="Genomic_DNA"/>
</dbReference>